<dbReference type="PANTHER" id="PTHR43818:SF11">
    <property type="entry name" value="BCDNA.GH03377"/>
    <property type="match status" value="1"/>
</dbReference>
<dbReference type="SUPFAM" id="SSF55347">
    <property type="entry name" value="Glyceraldehyde-3-phosphate dehydrogenase-like, C-terminal domain"/>
    <property type="match status" value="1"/>
</dbReference>
<dbReference type="InterPro" id="IPR055170">
    <property type="entry name" value="GFO_IDH_MocA-like_dom"/>
</dbReference>
<dbReference type="InterPro" id="IPR036291">
    <property type="entry name" value="NAD(P)-bd_dom_sf"/>
</dbReference>
<dbReference type="Proteomes" id="UP000233440">
    <property type="component" value="Unassembled WGS sequence"/>
</dbReference>
<evidence type="ECO:0008006" key="6">
    <source>
        <dbReference type="Google" id="ProtNLM"/>
    </source>
</evidence>
<dbReference type="SUPFAM" id="SSF51735">
    <property type="entry name" value="NAD(P)-binding Rossmann-fold domains"/>
    <property type="match status" value="1"/>
</dbReference>
<feature type="domain" description="GFO/IDH/MocA-like oxidoreductase" evidence="3">
    <location>
        <begin position="133"/>
        <end position="266"/>
    </location>
</feature>
<organism evidence="4 5">
    <name type="scientific">Heyndrickxia camelliae</name>
    <dbReference type="NCBI Taxonomy" id="1707093"/>
    <lineage>
        <taxon>Bacteria</taxon>
        <taxon>Bacillati</taxon>
        <taxon>Bacillota</taxon>
        <taxon>Bacilli</taxon>
        <taxon>Bacillales</taxon>
        <taxon>Bacillaceae</taxon>
        <taxon>Heyndrickxia</taxon>
    </lineage>
</organism>
<reference evidence="4 5" key="1">
    <citation type="submission" date="2017-11" db="EMBL/GenBank/DDBJ databases">
        <title>Bacillus camelliae sp. nov., isolated from pu'er tea.</title>
        <authorList>
            <person name="Niu L."/>
        </authorList>
    </citation>
    <scope>NUCLEOTIDE SEQUENCE [LARGE SCALE GENOMIC DNA]</scope>
    <source>
        <strain evidence="4 5">7578-1</strain>
    </source>
</reference>
<dbReference type="PANTHER" id="PTHR43818">
    <property type="entry name" value="BCDNA.GH03377"/>
    <property type="match status" value="1"/>
</dbReference>
<keyword evidence="1" id="KW-0560">Oxidoreductase</keyword>
<evidence type="ECO:0000256" key="1">
    <source>
        <dbReference type="ARBA" id="ARBA00023002"/>
    </source>
</evidence>
<accession>A0A2N3LFL4</accession>
<dbReference type="Pfam" id="PF01408">
    <property type="entry name" value="GFO_IDH_MocA"/>
    <property type="match status" value="1"/>
</dbReference>
<keyword evidence="5" id="KW-1185">Reference proteome</keyword>
<protein>
    <recommendedName>
        <fullName evidence="6">Gfo/Idh/MocA family oxidoreductase</fullName>
    </recommendedName>
</protein>
<dbReference type="Pfam" id="PF22725">
    <property type="entry name" value="GFO_IDH_MocA_C3"/>
    <property type="match status" value="1"/>
</dbReference>
<dbReference type="Gene3D" id="3.40.50.720">
    <property type="entry name" value="NAD(P)-binding Rossmann-like Domain"/>
    <property type="match status" value="1"/>
</dbReference>
<dbReference type="InterPro" id="IPR050463">
    <property type="entry name" value="Gfo/Idh/MocA_oxidrdct_glycsds"/>
</dbReference>
<dbReference type="AlphaFoldDB" id="A0A2N3LFL4"/>
<gene>
    <name evidence="4" type="ORF">CWO92_19445</name>
</gene>
<dbReference type="Gene3D" id="3.30.360.10">
    <property type="entry name" value="Dihydrodipicolinate Reductase, domain 2"/>
    <property type="match status" value="1"/>
</dbReference>
<sequence>MAKYRVGIIGTGFGAKVHAPMMNFHEGFEVVAIASVSRGNVKNVKKLSGVENVYTDWRQMLEKEQLDFVVVASAVHLHKEMTLAAYQKGIHVLCEKPMALNIGETEEMIAARDEAGKLGLINHEFRFLPARTKVKEILDSGDLGDIVHVRFECTYTSYNSLISNSRGWLGQESTGGGMLGAIGSHMVDSLHWWLSAHFREDSAILTTHVPEFTDEEGNVEHRTADDSYQVIGALENNATVTLELMSAARQSSNSLRLEIFSNRGTLVMLDDSKVFFSSGDAPLEEVELAANITAPAEMPAVAARYYNGFNRMLDALFKTFESGEKHPYLSEFENGQMTQKVLDAVRLSAKEGKSITVK</sequence>
<name>A0A2N3LFL4_9BACI</name>
<dbReference type="OrthoDB" id="9815825at2"/>
<dbReference type="GO" id="GO:0000166">
    <property type="term" value="F:nucleotide binding"/>
    <property type="evidence" value="ECO:0007669"/>
    <property type="project" value="InterPro"/>
</dbReference>
<dbReference type="EMBL" id="PIQO01000019">
    <property type="protein sequence ID" value="PKR83355.1"/>
    <property type="molecule type" value="Genomic_DNA"/>
</dbReference>
<comment type="caution">
    <text evidence="4">The sequence shown here is derived from an EMBL/GenBank/DDBJ whole genome shotgun (WGS) entry which is preliminary data.</text>
</comment>
<feature type="domain" description="Gfo/Idh/MocA-like oxidoreductase N-terminal" evidence="2">
    <location>
        <begin position="5"/>
        <end position="118"/>
    </location>
</feature>
<evidence type="ECO:0000259" key="3">
    <source>
        <dbReference type="Pfam" id="PF22725"/>
    </source>
</evidence>
<dbReference type="InterPro" id="IPR000683">
    <property type="entry name" value="Gfo/Idh/MocA-like_OxRdtase_N"/>
</dbReference>
<evidence type="ECO:0000259" key="2">
    <source>
        <dbReference type="Pfam" id="PF01408"/>
    </source>
</evidence>
<proteinExistence type="predicted"/>
<dbReference type="GO" id="GO:0016491">
    <property type="term" value="F:oxidoreductase activity"/>
    <property type="evidence" value="ECO:0007669"/>
    <property type="project" value="UniProtKB-KW"/>
</dbReference>
<evidence type="ECO:0000313" key="5">
    <source>
        <dbReference type="Proteomes" id="UP000233440"/>
    </source>
</evidence>
<dbReference type="RefSeq" id="WP_101355873.1">
    <property type="nucleotide sequence ID" value="NZ_PIQO01000019.1"/>
</dbReference>
<evidence type="ECO:0000313" key="4">
    <source>
        <dbReference type="EMBL" id="PKR83355.1"/>
    </source>
</evidence>